<comment type="similarity">
    <text evidence="2">Belongs to the KHG/KDPG aldolase family.</text>
</comment>
<dbReference type="Proteomes" id="UP000603865">
    <property type="component" value="Unassembled WGS sequence"/>
</dbReference>
<comment type="pathway">
    <text evidence="1">Carbohydrate acid metabolism.</text>
</comment>
<gene>
    <name evidence="6" type="primary">eda</name>
    <name evidence="6" type="ORF">GCM10008957_20120</name>
</gene>
<evidence type="ECO:0000256" key="4">
    <source>
        <dbReference type="ARBA" id="ARBA00023239"/>
    </source>
</evidence>
<evidence type="ECO:0000256" key="2">
    <source>
        <dbReference type="ARBA" id="ARBA00006906"/>
    </source>
</evidence>
<evidence type="ECO:0000256" key="5">
    <source>
        <dbReference type="ARBA" id="ARBA00023277"/>
    </source>
</evidence>
<organism evidence="6 7">
    <name type="scientific">Deinococcus ruber</name>
    <dbReference type="NCBI Taxonomy" id="1848197"/>
    <lineage>
        <taxon>Bacteria</taxon>
        <taxon>Thermotogati</taxon>
        <taxon>Deinococcota</taxon>
        <taxon>Deinococci</taxon>
        <taxon>Deinococcales</taxon>
        <taxon>Deinococcaceae</taxon>
        <taxon>Deinococcus</taxon>
    </lineage>
</organism>
<dbReference type="Pfam" id="PF01081">
    <property type="entry name" value="Aldolase"/>
    <property type="match status" value="1"/>
</dbReference>
<sequence>MAEPSIRSLLAAHPVLAILRGVPARHAPHLADALYRAGVRLLEVALSDELGLGALKAVQNAHPGAFTLGAGTVTTLERARAAQDAGATFLLTPHLVPEVNAFAVQHGLGLISGAMTPTEIMAARAQGSEVVKLFPAATLGPAYIRDLLGPYPDLALLAVGGVSARNAAEFMQAGAVGVGVGSYLTTTDWNAPDFTVLGQRAADLLTTLRNG</sequence>
<dbReference type="InterPro" id="IPR000887">
    <property type="entry name" value="Aldlse_KDPG_KHG"/>
</dbReference>
<evidence type="ECO:0000313" key="6">
    <source>
        <dbReference type="EMBL" id="GGR07412.1"/>
    </source>
</evidence>
<reference evidence="6" key="1">
    <citation type="journal article" date="2014" name="Int. J. Syst. Evol. Microbiol.">
        <title>Complete genome sequence of Corynebacterium casei LMG S-19264T (=DSM 44701T), isolated from a smear-ripened cheese.</title>
        <authorList>
            <consortium name="US DOE Joint Genome Institute (JGI-PGF)"/>
            <person name="Walter F."/>
            <person name="Albersmeier A."/>
            <person name="Kalinowski J."/>
            <person name="Ruckert C."/>
        </authorList>
    </citation>
    <scope>NUCLEOTIDE SEQUENCE</scope>
    <source>
        <strain evidence="6">JCM 31311</strain>
    </source>
</reference>
<keyword evidence="7" id="KW-1185">Reference proteome</keyword>
<reference evidence="6" key="2">
    <citation type="submission" date="2020-09" db="EMBL/GenBank/DDBJ databases">
        <authorList>
            <person name="Sun Q."/>
            <person name="Ohkuma M."/>
        </authorList>
    </citation>
    <scope>NUCLEOTIDE SEQUENCE</scope>
    <source>
        <strain evidence="6">JCM 31311</strain>
    </source>
</reference>
<dbReference type="CDD" id="cd00452">
    <property type="entry name" value="KDPG_aldolase"/>
    <property type="match status" value="1"/>
</dbReference>
<comment type="caution">
    <text evidence="6">The sequence shown here is derived from an EMBL/GenBank/DDBJ whole genome shotgun (WGS) entry which is preliminary data.</text>
</comment>
<proteinExistence type="inferred from homology"/>
<dbReference type="Gene3D" id="3.20.20.70">
    <property type="entry name" value="Aldolase class I"/>
    <property type="match status" value="1"/>
</dbReference>
<dbReference type="GO" id="GO:0016829">
    <property type="term" value="F:lyase activity"/>
    <property type="evidence" value="ECO:0007669"/>
    <property type="project" value="UniProtKB-KW"/>
</dbReference>
<dbReference type="PANTHER" id="PTHR30246">
    <property type="entry name" value="2-KETO-3-DEOXY-6-PHOSPHOGLUCONATE ALDOLASE"/>
    <property type="match status" value="1"/>
</dbReference>
<evidence type="ECO:0000256" key="3">
    <source>
        <dbReference type="ARBA" id="ARBA00011233"/>
    </source>
</evidence>
<dbReference type="EMBL" id="BMQL01000009">
    <property type="protein sequence ID" value="GGR07412.1"/>
    <property type="molecule type" value="Genomic_DNA"/>
</dbReference>
<protein>
    <submittedName>
        <fullName evidence="6">2-dehydro-3-deoxy-phosphogluconate aldolase</fullName>
    </submittedName>
</protein>
<dbReference type="InterPro" id="IPR031338">
    <property type="entry name" value="KDPG/KHG_AS_2"/>
</dbReference>
<keyword evidence="5" id="KW-0119">Carbohydrate metabolism</keyword>
<keyword evidence="4" id="KW-0456">Lyase</keyword>
<dbReference type="SUPFAM" id="SSF51569">
    <property type="entry name" value="Aldolase"/>
    <property type="match status" value="1"/>
</dbReference>
<comment type="subunit">
    <text evidence="3">Homotrimer.</text>
</comment>
<dbReference type="PROSITE" id="PS00160">
    <property type="entry name" value="ALDOLASE_KDPG_KHG_2"/>
    <property type="match status" value="1"/>
</dbReference>
<evidence type="ECO:0000256" key="1">
    <source>
        <dbReference type="ARBA" id="ARBA00004761"/>
    </source>
</evidence>
<evidence type="ECO:0000313" key="7">
    <source>
        <dbReference type="Proteomes" id="UP000603865"/>
    </source>
</evidence>
<dbReference type="PANTHER" id="PTHR30246:SF1">
    <property type="entry name" value="2-DEHYDRO-3-DEOXY-6-PHOSPHOGALACTONATE ALDOLASE-RELATED"/>
    <property type="match status" value="1"/>
</dbReference>
<accession>A0A918C5W1</accession>
<dbReference type="RefSeq" id="WP_189089931.1">
    <property type="nucleotide sequence ID" value="NZ_BMQL01000009.1"/>
</dbReference>
<dbReference type="InterPro" id="IPR013785">
    <property type="entry name" value="Aldolase_TIM"/>
</dbReference>
<name>A0A918C5W1_9DEIO</name>
<dbReference type="AlphaFoldDB" id="A0A918C5W1"/>